<keyword evidence="3" id="KW-1185">Reference proteome</keyword>
<protein>
    <submittedName>
        <fullName evidence="2">Uncharacterized protein</fullName>
    </submittedName>
</protein>
<proteinExistence type="predicted"/>
<name>A0A2V3J1Z1_9FLOR</name>
<evidence type="ECO:0000256" key="1">
    <source>
        <dbReference type="SAM" id="MobiDB-lite"/>
    </source>
</evidence>
<accession>A0A2V3J1Z1</accession>
<feature type="compositionally biased region" description="Basic and acidic residues" evidence="1">
    <location>
        <begin position="28"/>
        <end position="38"/>
    </location>
</feature>
<feature type="compositionally biased region" description="Polar residues" evidence="1">
    <location>
        <begin position="14"/>
        <end position="26"/>
    </location>
</feature>
<dbReference type="Proteomes" id="UP000247409">
    <property type="component" value="Unassembled WGS sequence"/>
</dbReference>
<comment type="caution">
    <text evidence="2">The sequence shown here is derived from an EMBL/GenBank/DDBJ whole genome shotgun (WGS) entry which is preliminary data.</text>
</comment>
<sequence>MAFVNFPLVQPARSHSYTTRMCTAQQPKGHEKEDKKQESSNASASSPKGKDYTPEEVETLRKKRALMFINRKYTQGS</sequence>
<evidence type="ECO:0000313" key="2">
    <source>
        <dbReference type="EMBL" id="PXF48456.1"/>
    </source>
</evidence>
<evidence type="ECO:0000313" key="3">
    <source>
        <dbReference type="Proteomes" id="UP000247409"/>
    </source>
</evidence>
<gene>
    <name evidence="2" type="ORF">BWQ96_01625</name>
</gene>
<feature type="region of interest" description="Disordered" evidence="1">
    <location>
        <begin position="14"/>
        <end position="57"/>
    </location>
</feature>
<dbReference type="AlphaFoldDB" id="A0A2V3J1Z1"/>
<reference evidence="2 3" key="1">
    <citation type="journal article" date="2018" name="Mol. Biol. Evol.">
        <title>Analysis of the draft genome of the red seaweed Gracilariopsis chorda provides insights into genome size evolution in Rhodophyta.</title>
        <authorList>
            <person name="Lee J."/>
            <person name="Yang E.C."/>
            <person name="Graf L."/>
            <person name="Yang J.H."/>
            <person name="Qiu H."/>
            <person name="Zel Zion U."/>
            <person name="Chan C.X."/>
            <person name="Stephens T.G."/>
            <person name="Weber A.P.M."/>
            <person name="Boo G.H."/>
            <person name="Boo S.M."/>
            <person name="Kim K.M."/>
            <person name="Shin Y."/>
            <person name="Jung M."/>
            <person name="Lee S.J."/>
            <person name="Yim H.S."/>
            <person name="Lee J.H."/>
            <person name="Bhattacharya D."/>
            <person name="Yoon H.S."/>
        </authorList>
    </citation>
    <scope>NUCLEOTIDE SEQUENCE [LARGE SCALE GENOMIC DNA]</scope>
    <source>
        <strain evidence="2 3">SKKU-2015</strain>
        <tissue evidence="2">Whole body</tissue>
    </source>
</reference>
<dbReference type="EMBL" id="NBIV01000013">
    <property type="protein sequence ID" value="PXF48456.1"/>
    <property type="molecule type" value="Genomic_DNA"/>
</dbReference>
<organism evidence="2 3">
    <name type="scientific">Gracilariopsis chorda</name>
    <dbReference type="NCBI Taxonomy" id="448386"/>
    <lineage>
        <taxon>Eukaryota</taxon>
        <taxon>Rhodophyta</taxon>
        <taxon>Florideophyceae</taxon>
        <taxon>Rhodymeniophycidae</taxon>
        <taxon>Gracilariales</taxon>
        <taxon>Gracilariaceae</taxon>
        <taxon>Gracilariopsis</taxon>
    </lineage>
</organism>